<dbReference type="Pfam" id="PF02958">
    <property type="entry name" value="EcKL"/>
    <property type="match status" value="1"/>
</dbReference>
<evidence type="ECO:0000313" key="2">
    <source>
        <dbReference type="EMBL" id="CAG9824032.1"/>
    </source>
</evidence>
<keyword evidence="3" id="KW-1185">Reference proteome</keyword>
<dbReference type="InterPro" id="IPR004119">
    <property type="entry name" value="EcKL"/>
</dbReference>
<protein>
    <recommendedName>
        <fullName evidence="1">CHK kinase-like domain-containing protein</fullName>
    </recommendedName>
</protein>
<dbReference type="EMBL" id="OU896713">
    <property type="protein sequence ID" value="CAG9824032.1"/>
    <property type="molecule type" value="Genomic_DNA"/>
</dbReference>
<evidence type="ECO:0000259" key="1">
    <source>
        <dbReference type="SMART" id="SM00587"/>
    </source>
</evidence>
<feature type="domain" description="CHK kinase-like" evidence="1">
    <location>
        <begin position="129"/>
        <end position="271"/>
    </location>
</feature>
<dbReference type="PANTHER" id="PTHR11012">
    <property type="entry name" value="PROTEIN KINASE-LIKE DOMAIN-CONTAINING"/>
    <property type="match status" value="1"/>
</dbReference>
<sequence length="277" mass="31691">MLTVVEMTSVALSAEQQKLIEKISKENGFTDYEVKAISGSAKGDNYLGVITSVTIEDGNNKLELILKSAHVGEIRNQMPIHKAYMREIFVYEQVFAKFKKFQEEYRISEPFQSYPKLYGTCDTESSECLVMENLRESGYKLWNRKLPMNPEHLTAVMKEYAKLHAVSLAMKEKQPEAFKELTKDMGKHTFVDDIEDRGKAAAYVSSVMGNIWGAFEHDPVTTEVLKGFEKRLPDMFTELTTLSDEPVVIDHGDCWCNNLLFSYKVRKNLSLCMVFYA</sequence>
<dbReference type="AlphaFoldDB" id="A0A9N9X505"/>
<proteinExistence type="predicted"/>
<organism evidence="2 3">
    <name type="scientific">Phaedon cochleariae</name>
    <name type="common">Mustard beetle</name>
    <dbReference type="NCBI Taxonomy" id="80249"/>
    <lineage>
        <taxon>Eukaryota</taxon>
        <taxon>Metazoa</taxon>
        <taxon>Ecdysozoa</taxon>
        <taxon>Arthropoda</taxon>
        <taxon>Hexapoda</taxon>
        <taxon>Insecta</taxon>
        <taxon>Pterygota</taxon>
        <taxon>Neoptera</taxon>
        <taxon>Endopterygota</taxon>
        <taxon>Coleoptera</taxon>
        <taxon>Polyphaga</taxon>
        <taxon>Cucujiformia</taxon>
        <taxon>Chrysomeloidea</taxon>
        <taxon>Chrysomelidae</taxon>
        <taxon>Chrysomelinae</taxon>
        <taxon>Chrysomelini</taxon>
        <taxon>Phaedon</taxon>
    </lineage>
</organism>
<dbReference type="SMART" id="SM00587">
    <property type="entry name" value="CHK"/>
    <property type="match status" value="1"/>
</dbReference>
<gene>
    <name evidence="2" type="ORF">PHAECO_LOCUS11463</name>
</gene>
<dbReference type="InterPro" id="IPR015897">
    <property type="entry name" value="CHK_kinase-like"/>
</dbReference>
<dbReference type="InterPro" id="IPR011009">
    <property type="entry name" value="Kinase-like_dom_sf"/>
</dbReference>
<name>A0A9N9X505_PHACE</name>
<dbReference type="SUPFAM" id="SSF56112">
    <property type="entry name" value="Protein kinase-like (PK-like)"/>
    <property type="match status" value="1"/>
</dbReference>
<dbReference type="Proteomes" id="UP001153737">
    <property type="component" value="Chromosome 7"/>
</dbReference>
<reference evidence="2" key="2">
    <citation type="submission" date="2022-10" db="EMBL/GenBank/DDBJ databases">
        <authorList>
            <consortium name="ENA_rothamsted_submissions"/>
            <consortium name="culmorum"/>
            <person name="King R."/>
        </authorList>
    </citation>
    <scope>NUCLEOTIDE SEQUENCE</scope>
</reference>
<accession>A0A9N9X505</accession>
<reference evidence="2" key="1">
    <citation type="submission" date="2022-01" db="EMBL/GenBank/DDBJ databases">
        <authorList>
            <person name="King R."/>
        </authorList>
    </citation>
    <scope>NUCLEOTIDE SEQUENCE</scope>
</reference>
<dbReference type="OrthoDB" id="6739446at2759"/>
<evidence type="ECO:0000313" key="3">
    <source>
        <dbReference type="Proteomes" id="UP001153737"/>
    </source>
</evidence>
<dbReference type="PANTHER" id="PTHR11012:SF30">
    <property type="entry name" value="PROTEIN KINASE-LIKE DOMAIN-CONTAINING"/>
    <property type="match status" value="1"/>
</dbReference>